<evidence type="ECO:0000256" key="4">
    <source>
        <dbReference type="ARBA" id="ARBA00022989"/>
    </source>
</evidence>
<feature type="transmembrane region" description="Helical" evidence="6">
    <location>
        <begin position="147"/>
        <end position="176"/>
    </location>
</feature>
<dbReference type="PANTHER" id="PTHR30086">
    <property type="entry name" value="ARGININE EXPORTER PROTEIN ARGO"/>
    <property type="match status" value="1"/>
</dbReference>
<dbReference type="Pfam" id="PF01810">
    <property type="entry name" value="LysE"/>
    <property type="match status" value="1"/>
</dbReference>
<evidence type="ECO:0000313" key="7">
    <source>
        <dbReference type="EMBL" id="XBG61522.1"/>
    </source>
</evidence>
<evidence type="ECO:0000256" key="1">
    <source>
        <dbReference type="ARBA" id="ARBA00004651"/>
    </source>
</evidence>
<keyword evidence="2" id="KW-1003">Cell membrane</keyword>
<sequence>MSFTIWISFLIVAAVAAVSPGPGTMLTVSNAVRFGARNAFLTALGNAIGLLFVSTFVMLGLGVVLRTSATLFFMFKLIGALYLIYLGIKHLNNKQSGFIKSSEPSKLSSPNSAKLFGQGLLIAVTNPKAIVFFFGIFPHFITNNQALFPQFIILTLTFSICVIVSHLLYIVLLSRIRTWFSDYKRTRWFNRVVGSIFIFLGLGVFWLKRT</sequence>
<feature type="transmembrane region" description="Helical" evidence="6">
    <location>
        <begin position="71"/>
        <end position="88"/>
    </location>
</feature>
<dbReference type="PIRSF" id="PIRSF006324">
    <property type="entry name" value="LeuE"/>
    <property type="match status" value="1"/>
</dbReference>
<name>A0AAU7BU47_9FLAO</name>
<keyword evidence="5 6" id="KW-0472">Membrane</keyword>
<evidence type="ECO:0000256" key="3">
    <source>
        <dbReference type="ARBA" id="ARBA00022692"/>
    </source>
</evidence>
<evidence type="ECO:0000256" key="5">
    <source>
        <dbReference type="ARBA" id="ARBA00023136"/>
    </source>
</evidence>
<keyword evidence="4 6" id="KW-1133">Transmembrane helix</keyword>
<dbReference type="GO" id="GO:0005886">
    <property type="term" value="C:plasma membrane"/>
    <property type="evidence" value="ECO:0007669"/>
    <property type="project" value="UniProtKB-SubCell"/>
</dbReference>
<keyword evidence="3 6" id="KW-0812">Transmembrane</keyword>
<protein>
    <submittedName>
        <fullName evidence="7">LysE family translocator</fullName>
    </submittedName>
</protein>
<proteinExistence type="predicted"/>
<reference evidence="7" key="1">
    <citation type="submission" date="2024-05" db="EMBL/GenBank/DDBJ databases">
        <title>Pontimicrobium maritimus sp. nov., isolated form sea water.</title>
        <authorList>
            <person name="Muhammad N."/>
            <person name="Vuong T.Q."/>
            <person name="Han H.L."/>
            <person name="Kim S.-G."/>
        </authorList>
    </citation>
    <scope>NUCLEOTIDE SEQUENCE</scope>
    <source>
        <strain evidence="7">SW4</strain>
    </source>
</reference>
<dbReference type="PANTHER" id="PTHR30086:SF20">
    <property type="entry name" value="ARGININE EXPORTER PROTEIN ARGO-RELATED"/>
    <property type="match status" value="1"/>
</dbReference>
<evidence type="ECO:0000256" key="2">
    <source>
        <dbReference type="ARBA" id="ARBA00022475"/>
    </source>
</evidence>
<organism evidence="7">
    <name type="scientific">Pontimicrobium sp. SW4</name>
    <dbReference type="NCBI Taxonomy" id="3153519"/>
    <lineage>
        <taxon>Bacteria</taxon>
        <taxon>Pseudomonadati</taxon>
        <taxon>Bacteroidota</taxon>
        <taxon>Flavobacteriia</taxon>
        <taxon>Flavobacteriales</taxon>
        <taxon>Flavobacteriaceae</taxon>
        <taxon>Pontimicrobium</taxon>
    </lineage>
</organism>
<dbReference type="AlphaFoldDB" id="A0AAU7BU47"/>
<dbReference type="EMBL" id="CP157199">
    <property type="protein sequence ID" value="XBG61522.1"/>
    <property type="molecule type" value="Genomic_DNA"/>
</dbReference>
<accession>A0AAU7BU47</accession>
<dbReference type="GO" id="GO:0015171">
    <property type="term" value="F:amino acid transmembrane transporter activity"/>
    <property type="evidence" value="ECO:0007669"/>
    <property type="project" value="TreeGrafter"/>
</dbReference>
<evidence type="ECO:0000256" key="6">
    <source>
        <dbReference type="SAM" id="Phobius"/>
    </source>
</evidence>
<dbReference type="RefSeq" id="WP_347924123.1">
    <property type="nucleotide sequence ID" value="NZ_CP157199.1"/>
</dbReference>
<feature type="transmembrane region" description="Helical" evidence="6">
    <location>
        <begin position="115"/>
        <end position="141"/>
    </location>
</feature>
<gene>
    <name evidence="7" type="ORF">ABGB03_01125</name>
</gene>
<dbReference type="InterPro" id="IPR001123">
    <property type="entry name" value="LeuE-type"/>
</dbReference>
<feature type="transmembrane region" description="Helical" evidence="6">
    <location>
        <begin position="188"/>
        <end position="207"/>
    </location>
</feature>
<feature type="transmembrane region" description="Helical" evidence="6">
    <location>
        <begin position="6"/>
        <end position="28"/>
    </location>
</feature>
<comment type="subcellular location">
    <subcellularLocation>
        <location evidence="1">Cell membrane</location>
        <topology evidence="1">Multi-pass membrane protein</topology>
    </subcellularLocation>
</comment>
<feature type="transmembrane region" description="Helical" evidence="6">
    <location>
        <begin position="40"/>
        <end position="65"/>
    </location>
</feature>